<feature type="compositionally biased region" description="Basic residues" evidence="1">
    <location>
        <begin position="99"/>
        <end position="109"/>
    </location>
</feature>
<feature type="compositionally biased region" description="Low complexity" evidence="1">
    <location>
        <begin position="210"/>
        <end position="230"/>
    </location>
</feature>
<comment type="caution">
    <text evidence="2">The sequence shown here is derived from an EMBL/GenBank/DDBJ whole genome shotgun (WGS) entry which is preliminary data.</text>
</comment>
<sequence>MDADHSRPSTLPTKLRWRPYANGTSIKSKRAKTETQQQQLEERFTTREKKPQDINPKALAHKVRGGKPHYVGKATSNEVQLQWEEAETIESMSAGGHPHNQHIQHHHNQHVQPQNSRQPNTSKERKAPQGHGSSTLPSPPIARLALVGGESDLGQYKASLPVLTGDSLGQGSMSLSSILGNSSKNHSYHLALTALLENHRSQMKLSQMVTPSSPSLTSSTSTTSQQPSPTNRRMSSSELLGISTIDELLESYGYVDDTLAPTNFLASPAITNQSLHSSPDTALLESPGSLFGNTSLSTTRNQLSPVFAQNDLVQDLSSPFAYLSSNRDPLLNNVPTAWPSLFPLEGSDRDSPTQHVEMATQKQSKQYLTPTSGLSTHSSPLSQGDDTEWFGYLDESSPLFEDGSLPMPVFDQDVPSGKVPGTTTGASQDEEPNRTIWNWAEEMLRPAAMAPTGHRGFPSTGPMARTSQFGGGGLVRTLQSNYQQRSGYHTKAAPRTLGSATKDTGSVTKDKGSVTKDTVTNTTSAASIVAAAVRGKPVAKAKNKNKEDVAKKEVGASKVETGASSLKHVDKDLDPAIKSKTAMANGVAPRKEAKDAESYSGLLAMFRGLWQGTNEGGKGRP</sequence>
<keyword evidence="3" id="KW-1185">Reference proteome</keyword>
<feature type="compositionally biased region" description="Polar residues" evidence="1">
    <location>
        <begin position="360"/>
        <end position="384"/>
    </location>
</feature>
<evidence type="ECO:0000313" key="2">
    <source>
        <dbReference type="EMBL" id="KAF9335008.1"/>
    </source>
</evidence>
<dbReference type="Proteomes" id="UP000696485">
    <property type="component" value="Unassembled WGS sequence"/>
</dbReference>
<protein>
    <submittedName>
        <fullName evidence="2">Uncharacterized protein</fullName>
    </submittedName>
</protein>
<organism evidence="2 3">
    <name type="scientific">Podila minutissima</name>
    <dbReference type="NCBI Taxonomy" id="64525"/>
    <lineage>
        <taxon>Eukaryota</taxon>
        <taxon>Fungi</taxon>
        <taxon>Fungi incertae sedis</taxon>
        <taxon>Mucoromycota</taxon>
        <taxon>Mortierellomycotina</taxon>
        <taxon>Mortierellomycetes</taxon>
        <taxon>Mortierellales</taxon>
        <taxon>Mortierellaceae</taxon>
        <taxon>Podila</taxon>
    </lineage>
</organism>
<feature type="compositionally biased region" description="Polar residues" evidence="1">
    <location>
        <begin position="498"/>
        <end position="507"/>
    </location>
</feature>
<evidence type="ECO:0000313" key="3">
    <source>
        <dbReference type="Proteomes" id="UP000696485"/>
    </source>
</evidence>
<feature type="compositionally biased region" description="Basic and acidic residues" evidence="1">
    <location>
        <begin position="40"/>
        <end position="52"/>
    </location>
</feature>
<feature type="region of interest" description="Disordered" evidence="1">
    <location>
        <begin position="486"/>
        <end position="514"/>
    </location>
</feature>
<gene>
    <name evidence="2" type="ORF">BG006_001095</name>
</gene>
<dbReference type="AlphaFoldDB" id="A0A9P5SP43"/>
<feature type="region of interest" description="Disordered" evidence="1">
    <location>
        <begin position="345"/>
        <end position="387"/>
    </location>
</feature>
<feature type="region of interest" description="Disordered" evidence="1">
    <location>
        <begin position="93"/>
        <end position="141"/>
    </location>
</feature>
<dbReference type="EMBL" id="JAAAUY010000120">
    <property type="protein sequence ID" value="KAF9335008.1"/>
    <property type="molecule type" value="Genomic_DNA"/>
</dbReference>
<reference evidence="2" key="1">
    <citation type="journal article" date="2020" name="Fungal Divers.">
        <title>Resolving the Mortierellaceae phylogeny through synthesis of multi-gene phylogenetics and phylogenomics.</title>
        <authorList>
            <person name="Vandepol N."/>
            <person name="Liber J."/>
            <person name="Desiro A."/>
            <person name="Na H."/>
            <person name="Kennedy M."/>
            <person name="Barry K."/>
            <person name="Grigoriev I.V."/>
            <person name="Miller A.N."/>
            <person name="O'Donnell K."/>
            <person name="Stajich J.E."/>
            <person name="Bonito G."/>
        </authorList>
    </citation>
    <scope>NUCLEOTIDE SEQUENCE</scope>
    <source>
        <strain evidence="2">NVP1</strain>
    </source>
</reference>
<proteinExistence type="predicted"/>
<feature type="region of interest" description="Disordered" evidence="1">
    <location>
        <begin position="1"/>
        <end position="71"/>
    </location>
</feature>
<name>A0A9P5SP43_9FUNG</name>
<accession>A0A9P5SP43</accession>
<evidence type="ECO:0000256" key="1">
    <source>
        <dbReference type="SAM" id="MobiDB-lite"/>
    </source>
</evidence>
<feature type="region of interest" description="Disordered" evidence="1">
    <location>
        <begin position="203"/>
        <end position="237"/>
    </location>
</feature>